<dbReference type="RefSeq" id="WP_124970522.1">
    <property type="nucleotide sequence ID" value="NZ_RQVS01000004.1"/>
</dbReference>
<keyword evidence="3" id="KW-0812">Transmembrane</keyword>
<feature type="transmembrane region" description="Helical" evidence="3">
    <location>
        <begin position="77"/>
        <end position="98"/>
    </location>
</feature>
<dbReference type="SUPFAM" id="SSF55909">
    <property type="entry name" value="Pentein"/>
    <property type="match status" value="1"/>
</dbReference>
<feature type="transmembrane region" description="Helical" evidence="3">
    <location>
        <begin position="118"/>
        <end position="137"/>
    </location>
</feature>
<dbReference type="GO" id="GO:0016403">
    <property type="term" value="F:dimethylargininase activity"/>
    <property type="evidence" value="ECO:0007669"/>
    <property type="project" value="TreeGrafter"/>
</dbReference>
<accession>A0A3P3VXL8</accession>
<dbReference type="GO" id="GO:0016597">
    <property type="term" value="F:amino acid binding"/>
    <property type="evidence" value="ECO:0007669"/>
    <property type="project" value="TreeGrafter"/>
</dbReference>
<dbReference type="GO" id="GO:0006525">
    <property type="term" value="P:arginine metabolic process"/>
    <property type="evidence" value="ECO:0007669"/>
    <property type="project" value="TreeGrafter"/>
</dbReference>
<dbReference type="PANTHER" id="PTHR12737">
    <property type="entry name" value="DIMETHYLARGININE DIMETHYLAMINOHYDROLASE"/>
    <property type="match status" value="1"/>
</dbReference>
<dbReference type="EMBL" id="RQVS01000004">
    <property type="protein sequence ID" value="RRJ87542.1"/>
    <property type="molecule type" value="Genomic_DNA"/>
</dbReference>
<evidence type="ECO:0000256" key="3">
    <source>
        <dbReference type="SAM" id="Phobius"/>
    </source>
</evidence>
<dbReference type="PANTHER" id="PTHR12737:SF9">
    <property type="entry name" value="DIMETHYLARGININASE"/>
    <property type="match status" value="1"/>
</dbReference>
<evidence type="ECO:0000313" key="4">
    <source>
        <dbReference type="EMBL" id="RRJ87542.1"/>
    </source>
</evidence>
<keyword evidence="5" id="KW-1185">Reference proteome</keyword>
<evidence type="ECO:0000313" key="5">
    <source>
        <dbReference type="Proteomes" id="UP000274391"/>
    </source>
</evidence>
<dbReference type="Gene3D" id="3.75.10.10">
    <property type="entry name" value="L-arginine/glycine Amidinotransferase, Chain A"/>
    <property type="match status" value="1"/>
</dbReference>
<sequence>MTTPASRPTNAIFGAALAAAAVTLAGTLYQTNQRDLTFVLTPGQTFGTAFGLAALPVLVYLLVLVGFGYLGMLRTWWGGLVAGAVGVLLGGTIGYIVQILTNGLPLDGSAWGAIFSEFIGLNFPFTVAGLLAGALIAPPAFRALAGIEQDAPARQSAAVAASTSAPGSAFLRIPSDAFLENASDESKDAANDQWEALVSTFEDHGWGTQAVPTAAHEADSVFVGDTALVLGEQVVLARPKGDARRAELAAVKETLIDAGAVLDELEAPAVLDPADVVAGDGVLFVGIGGATNASALRGLRRLVEPRGYRVVGVQVTQGIRLSEVLSVLPDGTLLAWPGAIETPSVLGRYLAVDEPRGAAVVALDERTIAISNSAGGTARMLGNLGYEVVTLDISEFERAGGSLPRLSLRSRD</sequence>
<comment type="caution">
    <text evidence="4">The sequence shown here is derived from an EMBL/GenBank/DDBJ whole genome shotgun (WGS) entry which is preliminary data.</text>
</comment>
<evidence type="ECO:0000256" key="2">
    <source>
        <dbReference type="ARBA" id="ARBA00022801"/>
    </source>
</evidence>
<keyword evidence="2" id="KW-0378">Hydrolase</keyword>
<dbReference type="GO" id="GO:0000052">
    <property type="term" value="P:citrulline metabolic process"/>
    <property type="evidence" value="ECO:0007669"/>
    <property type="project" value="TreeGrafter"/>
</dbReference>
<organism evidence="4 5">
    <name type="scientific">Gulosibacter macacae</name>
    <dbReference type="NCBI Taxonomy" id="2488791"/>
    <lineage>
        <taxon>Bacteria</taxon>
        <taxon>Bacillati</taxon>
        <taxon>Actinomycetota</taxon>
        <taxon>Actinomycetes</taxon>
        <taxon>Micrococcales</taxon>
        <taxon>Microbacteriaceae</taxon>
        <taxon>Gulosibacter</taxon>
    </lineage>
</organism>
<protein>
    <submittedName>
        <fullName evidence="4">Uncharacterized protein</fullName>
    </submittedName>
</protein>
<feature type="transmembrane region" description="Helical" evidence="3">
    <location>
        <begin position="49"/>
        <end position="70"/>
    </location>
</feature>
<name>A0A3P3VXL8_9MICO</name>
<comment type="similarity">
    <text evidence="1">Belongs to the DDAH family.</text>
</comment>
<dbReference type="InterPro" id="IPR033199">
    <property type="entry name" value="DDAH-like"/>
</dbReference>
<evidence type="ECO:0000256" key="1">
    <source>
        <dbReference type="ARBA" id="ARBA00008532"/>
    </source>
</evidence>
<dbReference type="GO" id="GO:0045429">
    <property type="term" value="P:positive regulation of nitric oxide biosynthetic process"/>
    <property type="evidence" value="ECO:0007669"/>
    <property type="project" value="TreeGrafter"/>
</dbReference>
<proteinExistence type="inferred from homology"/>
<reference evidence="4 5" key="1">
    <citation type="submission" date="2018-11" db="EMBL/GenBank/DDBJ databases">
        <title>YIM 102482-1 draft genome.</title>
        <authorList>
            <person name="Li G."/>
            <person name="Jiang Y."/>
        </authorList>
    </citation>
    <scope>NUCLEOTIDE SEQUENCE [LARGE SCALE GENOMIC DNA]</scope>
    <source>
        <strain evidence="4 5">YIM 102482-1</strain>
    </source>
</reference>
<keyword evidence="3" id="KW-1133">Transmembrane helix</keyword>
<dbReference type="OrthoDB" id="3196313at2"/>
<dbReference type="AlphaFoldDB" id="A0A3P3VXL8"/>
<keyword evidence="3" id="KW-0472">Membrane</keyword>
<gene>
    <name evidence="4" type="ORF">EG850_04375</name>
</gene>
<dbReference type="Proteomes" id="UP000274391">
    <property type="component" value="Unassembled WGS sequence"/>
</dbReference>